<dbReference type="EMBL" id="JAAQQR010000015">
    <property type="protein sequence ID" value="NID07021.1"/>
    <property type="molecule type" value="Genomic_DNA"/>
</dbReference>
<dbReference type="InterPro" id="IPR023346">
    <property type="entry name" value="Lysozyme-like_dom_sf"/>
</dbReference>
<evidence type="ECO:0000256" key="1">
    <source>
        <dbReference type="ARBA" id="ARBA00007734"/>
    </source>
</evidence>
<dbReference type="InterPro" id="IPR000189">
    <property type="entry name" value="Transglyc_AS"/>
</dbReference>
<evidence type="ECO:0000313" key="7">
    <source>
        <dbReference type="Proteomes" id="UP001429601"/>
    </source>
</evidence>
<feature type="region of interest" description="Disordered" evidence="2">
    <location>
        <begin position="93"/>
        <end position="138"/>
    </location>
</feature>
<gene>
    <name evidence="6" type="ORF">HBF26_19235</name>
</gene>
<name>A0ABX0QC73_9GAMM</name>
<feature type="compositionally biased region" description="Gly residues" evidence="2">
    <location>
        <begin position="105"/>
        <end position="134"/>
    </location>
</feature>
<protein>
    <submittedName>
        <fullName evidence="6">Lytic transglycosylase domain-containing protein</fullName>
    </submittedName>
</protein>
<evidence type="ECO:0000256" key="3">
    <source>
        <dbReference type="SAM" id="Phobius"/>
    </source>
</evidence>
<dbReference type="Proteomes" id="UP001429601">
    <property type="component" value="Unassembled WGS sequence"/>
</dbReference>
<dbReference type="RefSeq" id="WP_167129811.1">
    <property type="nucleotide sequence ID" value="NZ_JAAQQR010000015.1"/>
</dbReference>
<keyword evidence="3" id="KW-1133">Transmembrane helix</keyword>
<dbReference type="Gene3D" id="1.10.530.10">
    <property type="match status" value="1"/>
</dbReference>
<dbReference type="SUPFAM" id="SSF53955">
    <property type="entry name" value="Lysozyme-like"/>
    <property type="match status" value="1"/>
</dbReference>
<keyword evidence="3" id="KW-0812">Transmembrane</keyword>
<evidence type="ECO:0000259" key="4">
    <source>
        <dbReference type="Pfam" id="PF01464"/>
    </source>
</evidence>
<accession>A0ABX0QC73</accession>
<dbReference type="InterPro" id="IPR008258">
    <property type="entry name" value="Transglycosylase_SLT_dom_1"/>
</dbReference>
<dbReference type="Pfam" id="PF01464">
    <property type="entry name" value="SLT"/>
    <property type="match status" value="1"/>
</dbReference>
<evidence type="ECO:0000256" key="2">
    <source>
        <dbReference type="SAM" id="MobiDB-lite"/>
    </source>
</evidence>
<dbReference type="CDD" id="cd00254">
    <property type="entry name" value="LT-like"/>
    <property type="match status" value="1"/>
</dbReference>
<proteinExistence type="inferred from homology"/>
<organism evidence="6 7">
    <name type="scientific">Luteibacter jiangsuensis</name>
    <dbReference type="NCBI Taxonomy" id="637577"/>
    <lineage>
        <taxon>Bacteria</taxon>
        <taxon>Pseudomonadati</taxon>
        <taxon>Pseudomonadota</taxon>
        <taxon>Gammaproteobacteria</taxon>
        <taxon>Lysobacterales</taxon>
        <taxon>Rhodanobacteraceae</taxon>
        <taxon>Luteibacter</taxon>
    </lineage>
</organism>
<sequence length="426" mass="43158">MVNDATPGESAGHRACRFLSYRTALRRVAIGCALLLGLGAAPVFAGSLYRCVGATGETVFSGSTAGYKDCKRIGSTPSARPAKPAKAVAERGVAGIPASAPSDGRGNGAGRGRGGVGGDGGFGSGVLPGAGGQAGAPAADLGTALQDGAGTSPRSFAGVVGSVLSAPSATAFAGVSGDVVGGPAERDTLPPVTAPKGSWDYRESSSQDLTAAVAPAAPKGSRVLRGAVYRITRPDGGVEYTNIPPGGAAKGQSIKMLFTYIATCAACDVHSRIDWNNVALNLTSFGDAIRSASGEFGVDEALLRAVIHAESAFNPRALSVAGAQGLMQLIPGTARDMGVLDAFDVNQNIRGGARYLALLLRNFNGNERLAAAAYNAGPGAVQKYNGVPPYDETKVYVERVGVLRKRYAETLKRHAAAGVPLADRGT</sequence>
<dbReference type="InterPro" id="IPR025392">
    <property type="entry name" value="DUF4124"/>
</dbReference>
<feature type="domain" description="DUF4124" evidence="5">
    <location>
        <begin position="38"/>
        <end position="87"/>
    </location>
</feature>
<comment type="similarity">
    <text evidence="1">Belongs to the transglycosylase Slt family.</text>
</comment>
<keyword evidence="3" id="KW-0472">Membrane</keyword>
<feature type="domain" description="Transglycosylase SLT" evidence="4">
    <location>
        <begin position="288"/>
        <end position="386"/>
    </location>
</feature>
<reference evidence="6 7" key="1">
    <citation type="journal article" date="2011" name="Curr. Microbiol.">
        <title>Luteibacter jiangsuensis sp. nov.: a methamidophos-degrading bacterium isolated from a methamidophos-manufacturing factory.</title>
        <authorList>
            <person name="Wang L."/>
            <person name="Wang G.L."/>
            <person name="Li S.P."/>
            <person name="Jiang J.D."/>
        </authorList>
    </citation>
    <scope>NUCLEOTIDE SEQUENCE [LARGE SCALE GENOMIC DNA]</scope>
    <source>
        <strain evidence="6 7">CGMCC 1.10133</strain>
    </source>
</reference>
<dbReference type="PANTHER" id="PTHR37423:SF2">
    <property type="entry name" value="MEMBRANE-BOUND LYTIC MUREIN TRANSGLYCOSYLASE C"/>
    <property type="match status" value="1"/>
</dbReference>
<dbReference type="PANTHER" id="PTHR37423">
    <property type="entry name" value="SOLUBLE LYTIC MUREIN TRANSGLYCOSYLASE-RELATED"/>
    <property type="match status" value="1"/>
</dbReference>
<feature type="transmembrane region" description="Helical" evidence="3">
    <location>
        <begin position="28"/>
        <end position="49"/>
    </location>
</feature>
<dbReference type="PROSITE" id="PS00922">
    <property type="entry name" value="TRANSGLYCOSYLASE"/>
    <property type="match status" value="1"/>
</dbReference>
<evidence type="ECO:0000313" key="6">
    <source>
        <dbReference type="EMBL" id="NID07021.1"/>
    </source>
</evidence>
<comment type="caution">
    <text evidence="6">The sequence shown here is derived from an EMBL/GenBank/DDBJ whole genome shotgun (WGS) entry which is preliminary data.</text>
</comment>
<dbReference type="Pfam" id="PF13511">
    <property type="entry name" value="DUF4124"/>
    <property type="match status" value="1"/>
</dbReference>
<keyword evidence="7" id="KW-1185">Reference proteome</keyword>
<evidence type="ECO:0000259" key="5">
    <source>
        <dbReference type="Pfam" id="PF13511"/>
    </source>
</evidence>